<sequence>MIDFSYNISEKHLKSLVKIDELRVRILTAGISPKDELRLRWEARVDRIYGAFSLSGKALSKHQITKLLQSGKSRKFNSDEQQAVDYKKAFDYLVQNWLVSPSNVSVRTIVTLRSFIGRYAGYPASRESEIKSLLEFLQSKREHSVIISGIALIQLLAINGGKPLEVKLPILAAYLFFYKSGYDFRGLLRIEEGFLKNRGEFKEKIEATLKSHNLTIWLEFYARLISGQLEEALKDIKSLRFRLEIPSKYWEINNRQREILTILDAPDKSITNRKVQQLFNVSQITASRDLVGMELLGLIFVHGKGRSVYYTRV</sequence>
<dbReference type="InterPro" id="IPR036390">
    <property type="entry name" value="WH_DNA-bd_sf"/>
</dbReference>
<dbReference type="STRING" id="1618443.UV73_C0014G0004"/>
<gene>
    <name evidence="1" type="ORF">UV73_C0014G0004</name>
</gene>
<evidence type="ECO:0000313" key="2">
    <source>
        <dbReference type="Proteomes" id="UP000034894"/>
    </source>
</evidence>
<dbReference type="InterPro" id="IPR036388">
    <property type="entry name" value="WH-like_DNA-bd_sf"/>
</dbReference>
<evidence type="ECO:0008006" key="3">
    <source>
        <dbReference type="Google" id="ProtNLM"/>
    </source>
</evidence>
<comment type="caution">
    <text evidence="1">The sequence shown here is derived from an EMBL/GenBank/DDBJ whole genome shotgun (WGS) entry which is preliminary data.</text>
</comment>
<dbReference type="Gene3D" id="1.10.3290.10">
    <property type="entry name" value="Fido-like domain"/>
    <property type="match status" value="1"/>
</dbReference>
<organism evidence="1 2">
    <name type="scientific">Candidatus Gottesmanbacteria bacterium GW2011_GWA2_43_14</name>
    <dbReference type="NCBI Taxonomy" id="1618443"/>
    <lineage>
        <taxon>Bacteria</taxon>
        <taxon>Candidatus Gottesmaniibacteriota</taxon>
    </lineage>
</organism>
<dbReference type="Proteomes" id="UP000034894">
    <property type="component" value="Unassembled WGS sequence"/>
</dbReference>
<accession>A0A0G1DDP6</accession>
<name>A0A0G1DDP6_9BACT</name>
<reference evidence="1 2" key="1">
    <citation type="journal article" date="2015" name="Nature">
        <title>rRNA introns, odd ribosomes, and small enigmatic genomes across a large radiation of phyla.</title>
        <authorList>
            <person name="Brown C.T."/>
            <person name="Hug L.A."/>
            <person name="Thomas B.C."/>
            <person name="Sharon I."/>
            <person name="Castelle C.J."/>
            <person name="Singh A."/>
            <person name="Wilkins M.J."/>
            <person name="Williams K.H."/>
            <person name="Banfield J.F."/>
        </authorList>
    </citation>
    <scope>NUCLEOTIDE SEQUENCE [LARGE SCALE GENOMIC DNA]</scope>
</reference>
<evidence type="ECO:0000313" key="1">
    <source>
        <dbReference type="EMBL" id="KKS95727.1"/>
    </source>
</evidence>
<dbReference type="SUPFAM" id="SSF46785">
    <property type="entry name" value="Winged helix' DNA-binding domain"/>
    <property type="match status" value="1"/>
</dbReference>
<dbReference type="InterPro" id="IPR036597">
    <property type="entry name" value="Fido-like_dom_sf"/>
</dbReference>
<dbReference type="Gene3D" id="1.10.10.10">
    <property type="entry name" value="Winged helix-like DNA-binding domain superfamily/Winged helix DNA-binding domain"/>
    <property type="match status" value="1"/>
</dbReference>
<dbReference type="EMBL" id="LCFP01000014">
    <property type="protein sequence ID" value="KKS95727.1"/>
    <property type="molecule type" value="Genomic_DNA"/>
</dbReference>
<proteinExistence type="predicted"/>
<dbReference type="AlphaFoldDB" id="A0A0G1DDP6"/>
<protein>
    <recommendedName>
        <fullName evidence="3">Fido domain-containing protein</fullName>
    </recommendedName>
</protein>